<dbReference type="PANTHER" id="PTHR24020">
    <property type="entry name" value="COLLAGEN ALPHA"/>
    <property type="match status" value="1"/>
</dbReference>
<dbReference type="Proteomes" id="UP000515154">
    <property type="component" value="Unplaced"/>
</dbReference>
<keyword evidence="7" id="KW-1185">Reference proteome</keyword>
<dbReference type="InterPro" id="IPR036465">
    <property type="entry name" value="vWFA_dom_sf"/>
</dbReference>
<evidence type="ECO:0000256" key="4">
    <source>
        <dbReference type="ARBA" id="ARBA00022737"/>
    </source>
</evidence>
<evidence type="ECO:0000256" key="5">
    <source>
        <dbReference type="ARBA" id="ARBA00023180"/>
    </source>
</evidence>
<dbReference type="Gene3D" id="3.40.50.410">
    <property type="entry name" value="von Willebrand factor, type A domain"/>
    <property type="match status" value="1"/>
</dbReference>
<accession>A0A6P7U3Y7</accession>
<evidence type="ECO:0000256" key="3">
    <source>
        <dbReference type="ARBA" id="ARBA00022729"/>
    </source>
</evidence>
<keyword evidence="4" id="KW-0677">Repeat</keyword>
<dbReference type="CDD" id="cd01472">
    <property type="entry name" value="vWA_collagen"/>
    <property type="match status" value="1"/>
</dbReference>
<dbReference type="PRINTS" id="PR00453">
    <property type="entry name" value="VWFADOMAIN"/>
</dbReference>
<organism evidence="7 8">
    <name type="scientific">Octopus sinensis</name>
    <name type="common">East Asian common octopus</name>
    <dbReference type="NCBI Taxonomy" id="2607531"/>
    <lineage>
        <taxon>Eukaryota</taxon>
        <taxon>Metazoa</taxon>
        <taxon>Spiralia</taxon>
        <taxon>Lophotrochozoa</taxon>
        <taxon>Mollusca</taxon>
        <taxon>Cephalopoda</taxon>
        <taxon>Coleoidea</taxon>
        <taxon>Octopodiformes</taxon>
        <taxon>Octopoda</taxon>
        <taxon>Incirrata</taxon>
        <taxon>Octopodidae</taxon>
        <taxon>Octopus</taxon>
    </lineage>
</organism>
<gene>
    <name evidence="8" type="primary">LOC115230178</name>
</gene>
<dbReference type="AlphaFoldDB" id="A0A6P7U3Y7"/>
<reference evidence="8" key="1">
    <citation type="submission" date="2025-08" db="UniProtKB">
        <authorList>
            <consortium name="RefSeq"/>
        </authorList>
    </citation>
    <scope>IDENTIFICATION</scope>
</reference>
<keyword evidence="2" id="KW-0964">Secreted</keyword>
<keyword evidence="5" id="KW-0325">Glycoprotein</keyword>
<sequence length="697" mass="76935">MYDLEKPLYSGLVMSLFILNLNTSIPVSKELQAAYWKQHIMPHGRKIFFIRLANQLEQRNDCASAQIDLVFVIDSSGSVSEHNFNKTKIFLENIVRNLDIGPDKTRVAVIRFSTNPHVSFSLSAHTTNSAVRKAIDAIDYDGGGTATGLALDEVRTSVFTNKRKSAAAKVLVLVTDGQSDNEMKTVAAAQKLKDAGVTIFTIGVVNPRVSELTAAASEPSCTHYIDLKDYNEIDFIVREIESDSCKAPTVVEEHTQLRNNAIPKTNETKQQVLQITNTTKSALDTIVVVKVQCGVVTVYASFHNSYPNEADYDYKTSATDYQPGELYLAGESELNKLALTVLSKTRFDLNSSACDNPSYDIYMNPVAPTVVEEHTQLLNMAIPKTNETRQQVLQVTNTTKSTLGTTVVVNVQCGVVTVYGSFNNSYPNEADYDYKTSATDYQPGKLFLVQESELDKLILTVLSKKRFDLNSSACDNPSYNVSFKPTAPRTEMVCLVKEVNSPCTAKQLDSACYNTTPVVGEVSQLYNNSILGNDEIQERVLEISNSTDSSGSTILVSAQCAEVTVYGAFNNRHPFEADHDYKTTATDSNPGKIIIPERESQTDNLTLTILSRRQRGLISSDCDHPSYKVIINPEDSKLEVVCHRKQDERLCTPAESESKYSKTSGMCTSTASDIGATKQLLINAWIYAGLLLVWQMA</sequence>
<evidence type="ECO:0000313" key="7">
    <source>
        <dbReference type="Proteomes" id="UP000515154"/>
    </source>
</evidence>
<evidence type="ECO:0000256" key="2">
    <source>
        <dbReference type="ARBA" id="ARBA00022525"/>
    </source>
</evidence>
<protein>
    <submittedName>
        <fullName evidence="8">Uncharacterized protein LOC115230178 isoform X1</fullName>
    </submittedName>
</protein>
<proteinExistence type="predicted"/>
<evidence type="ECO:0000313" key="8">
    <source>
        <dbReference type="RefSeq" id="XP_029656247.1"/>
    </source>
</evidence>
<evidence type="ECO:0000256" key="1">
    <source>
        <dbReference type="ARBA" id="ARBA00004613"/>
    </source>
</evidence>
<name>A0A6P7U3Y7_9MOLL</name>
<dbReference type="Pfam" id="PF00092">
    <property type="entry name" value="VWA"/>
    <property type="match status" value="1"/>
</dbReference>
<dbReference type="SMART" id="SM00327">
    <property type="entry name" value="VWA"/>
    <property type="match status" value="1"/>
</dbReference>
<dbReference type="GO" id="GO:0005576">
    <property type="term" value="C:extracellular region"/>
    <property type="evidence" value="ECO:0007669"/>
    <property type="project" value="UniProtKB-SubCell"/>
</dbReference>
<dbReference type="KEGG" id="osn:115230178"/>
<dbReference type="PANTHER" id="PTHR24020:SF20">
    <property type="entry name" value="PH DOMAIN-CONTAINING PROTEIN"/>
    <property type="match status" value="1"/>
</dbReference>
<evidence type="ECO:0000259" key="6">
    <source>
        <dbReference type="PROSITE" id="PS50234"/>
    </source>
</evidence>
<dbReference type="InterPro" id="IPR050525">
    <property type="entry name" value="ECM_Assembly_Org"/>
</dbReference>
<dbReference type="PROSITE" id="PS50234">
    <property type="entry name" value="VWFA"/>
    <property type="match status" value="1"/>
</dbReference>
<dbReference type="SUPFAM" id="SSF53300">
    <property type="entry name" value="vWA-like"/>
    <property type="match status" value="1"/>
</dbReference>
<dbReference type="RefSeq" id="XP_029656247.1">
    <property type="nucleotide sequence ID" value="XM_029800387.2"/>
</dbReference>
<dbReference type="InterPro" id="IPR002035">
    <property type="entry name" value="VWF_A"/>
</dbReference>
<comment type="subcellular location">
    <subcellularLocation>
        <location evidence="1">Secreted</location>
    </subcellularLocation>
</comment>
<feature type="domain" description="VWFA" evidence="6">
    <location>
        <begin position="68"/>
        <end position="240"/>
    </location>
</feature>
<dbReference type="FunFam" id="3.40.50.410:FF:000004">
    <property type="entry name" value="collagen alpha-6(VI) chain"/>
    <property type="match status" value="1"/>
</dbReference>
<keyword evidence="3" id="KW-0732">Signal</keyword>